<dbReference type="Gene3D" id="3.40.50.300">
    <property type="entry name" value="P-loop containing nucleotide triphosphate hydrolases"/>
    <property type="match status" value="1"/>
</dbReference>
<dbReference type="FunFam" id="3.40.50.300:FF:000644">
    <property type="entry name" value="GpmB, Fructose-2,6-bisphosphatase"/>
    <property type="match status" value="1"/>
</dbReference>
<reference evidence="4" key="1">
    <citation type="submission" date="2021-12" db="EMBL/GenBank/DDBJ databases">
        <title>Prjna785345.</title>
        <authorList>
            <person name="Rujirawat T."/>
            <person name="Krajaejun T."/>
        </authorList>
    </citation>
    <scope>NUCLEOTIDE SEQUENCE</scope>
    <source>
        <strain evidence="4">Pi057C3</strain>
    </source>
</reference>
<dbReference type="InterPro" id="IPR003094">
    <property type="entry name" value="6Pfruct_kin"/>
</dbReference>
<dbReference type="EMBL" id="JAKCXM010000082">
    <property type="protein sequence ID" value="KAJ0403408.1"/>
    <property type="molecule type" value="Genomic_DNA"/>
</dbReference>
<dbReference type="InterPro" id="IPR013078">
    <property type="entry name" value="His_Pase_superF_clade-1"/>
</dbReference>
<feature type="domain" description="6-phosphofructo-2-kinase" evidence="3">
    <location>
        <begin position="111"/>
        <end position="323"/>
    </location>
</feature>
<dbReference type="PANTHER" id="PTHR10606:SF32">
    <property type="entry name" value="6-PHOSPHOFRUCTO-2-KINASE 1"/>
    <property type="match status" value="1"/>
</dbReference>
<dbReference type="PANTHER" id="PTHR10606">
    <property type="entry name" value="6-PHOSPHOFRUCTO-2-KINASE/FRUCTOSE-2,6-BISPHOSPHATASE"/>
    <property type="match status" value="1"/>
</dbReference>
<dbReference type="GO" id="GO:0005524">
    <property type="term" value="F:ATP binding"/>
    <property type="evidence" value="ECO:0007669"/>
    <property type="project" value="UniProtKB-KW"/>
</dbReference>
<keyword evidence="5" id="KW-1185">Reference proteome</keyword>
<dbReference type="SMART" id="SM00855">
    <property type="entry name" value="PGAM"/>
    <property type="match status" value="1"/>
</dbReference>
<evidence type="ECO:0000256" key="1">
    <source>
        <dbReference type="ARBA" id="ARBA00022741"/>
    </source>
</evidence>
<dbReference type="Proteomes" id="UP001209570">
    <property type="component" value="Unassembled WGS sequence"/>
</dbReference>
<dbReference type="Pfam" id="PF00300">
    <property type="entry name" value="His_Phos_1"/>
    <property type="match status" value="1"/>
</dbReference>
<dbReference type="GO" id="GO:0006003">
    <property type="term" value="P:fructose 2,6-bisphosphate metabolic process"/>
    <property type="evidence" value="ECO:0007669"/>
    <property type="project" value="InterPro"/>
</dbReference>
<proteinExistence type="predicted"/>
<evidence type="ECO:0000313" key="5">
    <source>
        <dbReference type="Proteomes" id="UP001209570"/>
    </source>
</evidence>
<evidence type="ECO:0000313" key="4">
    <source>
        <dbReference type="EMBL" id="KAJ0403408.1"/>
    </source>
</evidence>
<gene>
    <name evidence="4" type="ORF">P43SY_003979</name>
</gene>
<protein>
    <recommendedName>
        <fullName evidence="3">6-phosphofructo-2-kinase domain-containing protein</fullName>
    </recommendedName>
</protein>
<name>A0AAD5LJR3_PYTIN</name>
<dbReference type="Pfam" id="PF01591">
    <property type="entry name" value="6PF2K"/>
    <property type="match status" value="1"/>
</dbReference>
<keyword evidence="1" id="KW-0547">Nucleotide-binding</keyword>
<evidence type="ECO:0000259" key="3">
    <source>
        <dbReference type="Pfam" id="PF01591"/>
    </source>
</evidence>
<dbReference type="Gene3D" id="3.40.50.1240">
    <property type="entry name" value="Phosphoglycerate mutase-like"/>
    <property type="match status" value="1"/>
</dbReference>
<dbReference type="AlphaFoldDB" id="A0AAD5LJR3"/>
<dbReference type="CDD" id="cd07067">
    <property type="entry name" value="HP_PGM_like"/>
    <property type="match status" value="1"/>
</dbReference>
<dbReference type="PRINTS" id="PR00991">
    <property type="entry name" value="6PFRUCTKNASE"/>
</dbReference>
<dbReference type="GO" id="GO:0005829">
    <property type="term" value="C:cytosol"/>
    <property type="evidence" value="ECO:0007669"/>
    <property type="project" value="TreeGrafter"/>
</dbReference>
<evidence type="ECO:0000256" key="2">
    <source>
        <dbReference type="ARBA" id="ARBA00022840"/>
    </source>
</evidence>
<accession>A0AAD5LJR3</accession>
<dbReference type="InterPro" id="IPR029033">
    <property type="entry name" value="His_PPase_superfam"/>
</dbReference>
<organism evidence="4 5">
    <name type="scientific">Pythium insidiosum</name>
    <name type="common">Pythiosis disease agent</name>
    <dbReference type="NCBI Taxonomy" id="114742"/>
    <lineage>
        <taxon>Eukaryota</taxon>
        <taxon>Sar</taxon>
        <taxon>Stramenopiles</taxon>
        <taxon>Oomycota</taxon>
        <taxon>Peronosporomycetes</taxon>
        <taxon>Pythiales</taxon>
        <taxon>Pythiaceae</taxon>
        <taxon>Pythium</taxon>
    </lineage>
</organism>
<dbReference type="InterPro" id="IPR027417">
    <property type="entry name" value="P-loop_NTPase"/>
</dbReference>
<dbReference type="SUPFAM" id="SSF52540">
    <property type="entry name" value="P-loop containing nucleoside triphosphate hydrolases"/>
    <property type="match status" value="1"/>
</dbReference>
<sequence>MPPLFSKLSEPATLCVGAVGALLVAHCVYHREHLLNAVRIARRNVLFWRSMRRRFENRRLDRLNTVGEGRRSNWMWKKSVYSADAVDSGEDDDSEDDGEGRATSADGLMTAQKKLVLVMVGLPARGKSFVVHKATRYITWLGFPTKIFNVGNYRRQVGLAGEDAAFFSANNMGAKRLREEMAMRVLDDLIAWLEADGHVAVFDATNTTKLRRAEILKRVKSHPHIRVMFVESICDNEELLAANYRRKLQNDDYAGRDPEQALADFMQRVREYEQVYQTVEDSEDDGDACYVKVYNAGEKIQARFCQGFLQSHIVSLLQNIHLFPRRIWLVRPGPSTTSRRGILGLDTDLSEEGHVVALAIANFMRQQTFVRPFEIWTSAMKASRQTASYIGPRHVKRFVATTLLNELGGGDFEGLTYTEMRQCYPKHFHAREQDKLRYRYPGVGGESYVDVISRLRSLIIEFERKKRDVLVICNESVLRCLLGYFVGIPAEKVPHLDSYENTVIELSPHRDGCDMKLIPLDLDAVRCAEESPCGLPTDAHRPPVVQRVARSMSS</sequence>
<keyword evidence="2" id="KW-0067">ATP-binding</keyword>
<dbReference type="SUPFAM" id="SSF53254">
    <property type="entry name" value="Phosphoglycerate mutase-like"/>
    <property type="match status" value="1"/>
</dbReference>
<dbReference type="GO" id="GO:0006000">
    <property type="term" value="P:fructose metabolic process"/>
    <property type="evidence" value="ECO:0007669"/>
    <property type="project" value="InterPro"/>
</dbReference>
<comment type="caution">
    <text evidence="4">The sequence shown here is derived from an EMBL/GenBank/DDBJ whole genome shotgun (WGS) entry which is preliminary data.</text>
</comment>
<dbReference type="GO" id="GO:0003873">
    <property type="term" value="F:6-phosphofructo-2-kinase activity"/>
    <property type="evidence" value="ECO:0007669"/>
    <property type="project" value="InterPro"/>
</dbReference>
<dbReference type="InterPro" id="IPR013079">
    <property type="entry name" value="6Phosfructo_kin"/>
</dbReference>